<evidence type="ECO:0000313" key="1">
    <source>
        <dbReference type="EMBL" id="KAI5683953.1"/>
    </source>
</evidence>
<comment type="caution">
    <text evidence="1">The sequence shown here is derived from an EMBL/GenBank/DDBJ whole genome shotgun (WGS) entry which is preliminary data.</text>
</comment>
<gene>
    <name evidence="1" type="ORF">M9H77_05181</name>
</gene>
<reference evidence="2" key="1">
    <citation type="journal article" date="2023" name="Nat. Plants">
        <title>Single-cell RNA sequencing provides a high-resolution roadmap for understanding the multicellular compartmentation of specialized metabolism.</title>
        <authorList>
            <person name="Sun S."/>
            <person name="Shen X."/>
            <person name="Li Y."/>
            <person name="Li Y."/>
            <person name="Wang S."/>
            <person name="Li R."/>
            <person name="Zhang H."/>
            <person name="Shen G."/>
            <person name="Guo B."/>
            <person name="Wei J."/>
            <person name="Xu J."/>
            <person name="St-Pierre B."/>
            <person name="Chen S."/>
            <person name="Sun C."/>
        </authorList>
    </citation>
    <scope>NUCLEOTIDE SEQUENCE [LARGE SCALE GENOMIC DNA]</scope>
</reference>
<proteinExistence type="predicted"/>
<protein>
    <submittedName>
        <fullName evidence="1">Uncharacterized protein</fullName>
    </submittedName>
</protein>
<dbReference type="Proteomes" id="UP001060085">
    <property type="component" value="Linkage Group LG01"/>
</dbReference>
<organism evidence="1 2">
    <name type="scientific">Catharanthus roseus</name>
    <name type="common">Madagascar periwinkle</name>
    <name type="synonym">Vinca rosea</name>
    <dbReference type="NCBI Taxonomy" id="4058"/>
    <lineage>
        <taxon>Eukaryota</taxon>
        <taxon>Viridiplantae</taxon>
        <taxon>Streptophyta</taxon>
        <taxon>Embryophyta</taxon>
        <taxon>Tracheophyta</taxon>
        <taxon>Spermatophyta</taxon>
        <taxon>Magnoliopsida</taxon>
        <taxon>eudicotyledons</taxon>
        <taxon>Gunneridae</taxon>
        <taxon>Pentapetalae</taxon>
        <taxon>asterids</taxon>
        <taxon>lamiids</taxon>
        <taxon>Gentianales</taxon>
        <taxon>Apocynaceae</taxon>
        <taxon>Rauvolfioideae</taxon>
        <taxon>Vinceae</taxon>
        <taxon>Catharanthinae</taxon>
        <taxon>Catharanthus</taxon>
    </lineage>
</organism>
<evidence type="ECO:0000313" key="2">
    <source>
        <dbReference type="Proteomes" id="UP001060085"/>
    </source>
</evidence>
<accession>A0ACC0CGQ9</accession>
<sequence length="161" mass="18041">MEEIKNGKKVGFFGSSNQGTKSHLSFSLSHSISLAKYLFRFVLIISDFLRIIGSSLSDKSSEFPTYYTPNPPGVGVAVVVLLAKEPIFKAMAGVVLNTYRRFTVLRTTTANGIAKWTIWSHQRHNLASFDSERNQRRSNGRDRGDDLQSLALSFHSVWSLI</sequence>
<name>A0ACC0CGQ9_CATRO</name>
<dbReference type="EMBL" id="CM044701">
    <property type="protein sequence ID" value="KAI5683953.1"/>
    <property type="molecule type" value="Genomic_DNA"/>
</dbReference>
<keyword evidence="2" id="KW-1185">Reference proteome</keyword>